<evidence type="ECO:0000313" key="1">
    <source>
        <dbReference type="EMBL" id="CAB4621906.1"/>
    </source>
</evidence>
<dbReference type="InterPro" id="IPR047990">
    <property type="entry name" value="DLW39-like"/>
</dbReference>
<name>A0A6J6I8Z5_9ZZZZ</name>
<accession>A0A6J6I8Z5</accession>
<dbReference type="EMBL" id="CAEZWR010000008">
    <property type="protein sequence ID" value="CAB4654189.1"/>
    <property type="molecule type" value="Genomic_DNA"/>
</dbReference>
<evidence type="ECO:0000313" key="3">
    <source>
        <dbReference type="EMBL" id="CAB4908765.1"/>
    </source>
</evidence>
<dbReference type="AlphaFoldDB" id="A0A6J6I8Z5"/>
<reference evidence="1" key="1">
    <citation type="submission" date="2020-05" db="EMBL/GenBank/DDBJ databases">
        <authorList>
            <person name="Chiriac C."/>
            <person name="Salcher M."/>
            <person name="Ghai R."/>
            <person name="Kavagutti S V."/>
        </authorList>
    </citation>
    <scope>NUCLEOTIDE SEQUENCE</scope>
</reference>
<dbReference type="EMBL" id="CAFBMO010000036">
    <property type="protein sequence ID" value="CAB4908765.1"/>
    <property type="molecule type" value="Genomic_DNA"/>
</dbReference>
<sequence length="41" mass="4675">MKKLVVLALLAGVGYYVYKQYQANQDDSDLWSEPTDAPDLR</sequence>
<protein>
    <submittedName>
        <fullName evidence="1">Unannotated protein</fullName>
    </submittedName>
</protein>
<gene>
    <name evidence="1" type="ORF">UFOPK1908_00864</name>
    <name evidence="2" type="ORF">UFOPK2282_00118</name>
    <name evidence="3" type="ORF">UFOPK3576_00956</name>
</gene>
<dbReference type="NCBIfam" id="NF038356">
    <property type="entry name" value="actino_DLW39"/>
    <property type="match status" value="1"/>
</dbReference>
<evidence type="ECO:0000313" key="2">
    <source>
        <dbReference type="EMBL" id="CAB4654189.1"/>
    </source>
</evidence>
<proteinExistence type="predicted"/>
<organism evidence="1">
    <name type="scientific">freshwater metagenome</name>
    <dbReference type="NCBI Taxonomy" id="449393"/>
    <lineage>
        <taxon>unclassified sequences</taxon>
        <taxon>metagenomes</taxon>
        <taxon>ecological metagenomes</taxon>
    </lineage>
</organism>
<dbReference type="EMBL" id="CAEZVB010000036">
    <property type="protein sequence ID" value="CAB4621906.1"/>
    <property type="molecule type" value="Genomic_DNA"/>
</dbReference>